<protein>
    <submittedName>
        <fullName evidence="2">Unannotated protein</fullName>
    </submittedName>
</protein>
<proteinExistence type="predicted"/>
<organism evidence="2">
    <name type="scientific">freshwater metagenome</name>
    <dbReference type="NCBI Taxonomy" id="449393"/>
    <lineage>
        <taxon>unclassified sequences</taxon>
        <taxon>metagenomes</taxon>
        <taxon>ecological metagenomes</taxon>
    </lineage>
</organism>
<feature type="transmembrane region" description="Helical" evidence="1">
    <location>
        <begin position="12"/>
        <end position="36"/>
    </location>
</feature>
<evidence type="ECO:0000313" key="3">
    <source>
        <dbReference type="EMBL" id="CAB5042560.1"/>
    </source>
</evidence>
<feature type="transmembrane region" description="Helical" evidence="1">
    <location>
        <begin position="79"/>
        <end position="103"/>
    </location>
</feature>
<dbReference type="EMBL" id="CAFBMC010000057">
    <property type="protein sequence ID" value="CAB4902987.1"/>
    <property type="molecule type" value="Genomic_DNA"/>
</dbReference>
<keyword evidence="1" id="KW-0812">Transmembrane</keyword>
<dbReference type="AlphaFoldDB" id="A0A6J7G4Y2"/>
<dbReference type="EMBL" id="CAFBPZ010000146">
    <property type="protein sequence ID" value="CAB5042560.1"/>
    <property type="molecule type" value="Genomic_DNA"/>
</dbReference>
<accession>A0A6J7G4Y2</accession>
<evidence type="ECO:0000313" key="2">
    <source>
        <dbReference type="EMBL" id="CAB4902987.1"/>
    </source>
</evidence>
<name>A0A6J7G4Y2_9ZZZZ</name>
<keyword evidence="1" id="KW-1133">Transmembrane helix</keyword>
<gene>
    <name evidence="2" type="ORF">UFOPK3495_01071</name>
    <name evidence="3" type="ORF">UFOPK4237_01563</name>
</gene>
<sequence>MNSGYGSGMDIAVVTLWIFAIVLAGFGFAFLGTGLVSERGYWTQRDPLGDSRRDATKLPTIFRNAFKLSVGEVRAPLRIAAIGIILMYAALAFAVVAILVSLVNT</sequence>
<reference evidence="2" key="1">
    <citation type="submission" date="2020-05" db="EMBL/GenBank/DDBJ databases">
        <authorList>
            <person name="Chiriac C."/>
            <person name="Salcher M."/>
            <person name="Ghai R."/>
            <person name="Kavagutti S V."/>
        </authorList>
    </citation>
    <scope>NUCLEOTIDE SEQUENCE</scope>
</reference>
<evidence type="ECO:0000256" key="1">
    <source>
        <dbReference type="SAM" id="Phobius"/>
    </source>
</evidence>
<keyword evidence="1" id="KW-0472">Membrane</keyword>